<organism evidence="3 4">
    <name type="scientific">Linnemannia gamsii</name>
    <dbReference type="NCBI Taxonomy" id="64522"/>
    <lineage>
        <taxon>Eukaryota</taxon>
        <taxon>Fungi</taxon>
        <taxon>Fungi incertae sedis</taxon>
        <taxon>Mucoromycota</taxon>
        <taxon>Mortierellomycotina</taxon>
        <taxon>Mortierellomycetes</taxon>
        <taxon>Mortierellales</taxon>
        <taxon>Mortierellaceae</taxon>
        <taxon>Linnemannia</taxon>
    </lineage>
</organism>
<dbReference type="Proteomes" id="UP000823405">
    <property type="component" value="Unassembled WGS sequence"/>
</dbReference>
<dbReference type="OrthoDB" id="125903at2759"/>
<sequence>MTSASGPSVAASAPLTAAAAATASSSSAVTSNSGSQRNGHMSNGGVAEGVSQDQEDDGFNDDDLLMEMENAINNVGDIQGDDGDDEDDDEDEEMEEVLTPIILPVAMPSAPVVAPSPILYSSTVPGGRGVNSNKQTKKPVVGMPKTPAERAAAIIFWERLGFGIIFIWIWVGIEFRELLGQLEFWIGIGLWVRIGFWVGFGLWSRLA</sequence>
<dbReference type="AlphaFoldDB" id="A0A9P6R1C7"/>
<feature type="region of interest" description="Disordered" evidence="1">
    <location>
        <begin position="73"/>
        <end position="94"/>
    </location>
</feature>
<evidence type="ECO:0000256" key="2">
    <source>
        <dbReference type="SAM" id="Phobius"/>
    </source>
</evidence>
<evidence type="ECO:0000313" key="4">
    <source>
        <dbReference type="Proteomes" id="UP000823405"/>
    </source>
</evidence>
<reference evidence="3" key="1">
    <citation type="journal article" date="2020" name="Fungal Divers.">
        <title>Resolving the Mortierellaceae phylogeny through synthesis of multi-gene phylogenetics and phylogenomics.</title>
        <authorList>
            <person name="Vandepol N."/>
            <person name="Liber J."/>
            <person name="Desiro A."/>
            <person name="Na H."/>
            <person name="Kennedy M."/>
            <person name="Barry K."/>
            <person name="Grigoriev I.V."/>
            <person name="Miller A.N."/>
            <person name="O'Donnell K."/>
            <person name="Stajich J.E."/>
            <person name="Bonito G."/>
        </authorList>
    </citation>
    <scope>NUCLEOTIDE SEQUENCE</scope>
    <source>
        <strain evidence="3">NVP60</strain>
    </source>
</reference>
<evidence type="ECO:0000256" key="1">
    <source>
        <dbReference type="SAM" id="MobiDB-lite"/>
    </source>
</evidence>
<feature type="transmembrane region" description="Helical" evidence="2">
    <location>
        <begin position="151"/>
        <end position="172"/>
    </location>
</feature>
<feature type="region of interest" description="Disordered" evidence="1">
    <location>
        <begin position="1"/>
        <end position="61"/>
    </location>
</feature>
<gene>
    <name evidence="3" type="ORF">BGZ97_013351</name>
</gene>
<feature type="compositionally biased region" description="Low complexity" evidence="1">
    <location>
        <begin position="1"/>
        <end position="31"/>
    </location>
</feature>
<feature type="transmembrane region" description="Helical" evidence="2">
    <location>
        <begin position="184"/>
        <end position="203"/>
    </location>
</feature>
<keyword evidence="2" id="KW-0812">Transmembrane</keyword>
<comment type="caution">
    <text evidence="3">The sequence shown here is derived from an EMBL/GenBank/DDBJ whole genome shotgun (WGS) entry which is preliminary data.</text>
</comment>
<dbReference type="EMBL" id="JAAAIN010000991">
    <property type="protein sequence ID" value="KAG0308534.1"/>
    <property type="molecule type" value="Genomic_DNA"/>
</dbReference>
<keyword evidence="2" id="KW-1133">Transmembrane helix</keyword>
<feature type="compositionally biased region" description="Polar residues" evidence="1">
    <location>
        <begin position="32"/>
        <end position="41"/>
    </location>
</feature>
<accession>A0A9P6R1C7</accession>
<name>A0A9P6R1C7_9FUNG</name>
<keyword evidence="4" id="KW-1185">Reference proteome</keyword>
<protein>
    <submittedName>
        <fullName evidence="3">Uncharacterized protein</fullName>
    </submittedName>
</protein>
<proteinExistence type="predicted"/>
<evidence type="ECO:0000313" key="3">
    <source>
        <dbReference type="EMBL" id="KAG0308534.1"/>
    </source>
</evidence>
<keyword evidence="2" id="KW-0472">Membrane</keyword>
<feature type="compositionally biased region" description="Acidic residues" evidence="1">
    <location>
        <begin position="79"/>
        <end position="94"/>
    </location>
</feature>